<dbReference type="Pfam" id="PF00884">
    <property type="entry name" value="Sulfatase"/>
    <property type="match status" value="1"/>
</dbReference>
<dbReference type="PROSITE" id="PS00523">
    <property type="entry name" value="SULFATASE_1"/>
    <property type="match status" value="1"/>
</dbReference>
<feature type="domain" description="Sulfatase N-terminal" evidence="5">
    <location>
        <begin position="22"/>
        <end position="295"/>
    </location>
</feature>
<feature type="chain" id="PRO_5011695933" evidence="4">
    <location>
        <begin position="19"/>
        <end position="478"/>
    </location>
</feature>
<dbReference type="GO" id="GO:0016787">
    <property type="term" value="F:hydrolase activity"/>
    <property type="evidence" value="ECO:0007669"/>
    <property type="project" value="UniProtKB-KW"/>
</dbReference>
<evidence type="ECO:0000259" key="5">
    <source>
        <dbReference type="Pfam" id="PF00884"/>
    </source>
</evidence>
<feature type="region of interest" description="Disordered" evidence="3">
    <location>
        <begin position="433"/>
        <end position="478"/>
    </location>
</feature>
<reference evidence="6 7" key="1">
    <citation type="submission" date="2016-10" db="EMBL/GenBank/DDBJ databases">
        <authorList>
            <person name="de Groot N.N."/>
        </authorList>
    </citation>
    <scope>NUCLEOTIDE SEQUENCE [LARGE SCALE GENOMIC DNA]</scope>
    <source>
        <strain evidence="6 7">DSM 21668</strain>
    </source>
</reference>
<evidence type="ECO:0000256" key="1">
    <source>
        <dbReference type="ARBA" id="ARBA00008779"/>
    </source>
</evidence>
<dbReference type="PANTHER" id="PTHR43751">
    <property type="entry name" value="SULFATASE"/>
    <property type="match status" value="1"/>
</dbReference>
<evidence type="ECO:0000256" key="2">
    <source>
        <dbReference type="ARBA" id="ARBA00022801"/>
    </source>
</evidence>
<protein>
    <submittedName>
        <fullName evidence="6">Arylsulfatase A</fullName>
    </submittedName>
</protein>
<evidence type="ECO:0000313" key="7">
    <source>
        <dbReference type="Proteomes" id="UP000198901"/>
    </source>
</evidence>
<feature type="signal peptide" evidence="4">
    <location>
        <begin position="1"/>
        <end position="18"/>
    </location>
</feature>
<gene>
    <name evidence="6" type="ORF">SAMN04488090_0929</name>
</gene>
<dbReference type="PANTHER" id="PTHR43751:SF1">
    <property type="entry name" value="SULFATASE ATSG-RELATED"/>
    <property type="match status" value="1"/>
</dbReference>
<keyword evidence="4" id="KW-0732">Signal</keyword>
<evidence type="ECO:0000256" key="4">
    <source>
        <dbReference type="SAM" id="SignalP"/>
    </source>
</evidence>
<dbReference type="InterPro" id="IPR052701">
    <property type="entry name" value="GAG_Ulvan_Degrading_Sulfatases"/>
</dbReference>
<comment type="similarity">
    <text evidence="1">Belongs to the sulfatase family.</text>
</comment>
<dbReference type="SUPFAM" id="SSF53649">
    <property type="entry name" value="Alkaline phosphatase-like"/>
    <property type="match status" value="1"/>
</dbReference>
<dbReference type="InterPro" id="IPR017850">
    <property type="entry name" value="Alkaline_phosphatase_core_sf"/>
</dbReference>
<dbReference type="InterPro" id="IPR024607">
    <property type="entry name" value="Sulfatase_CS"/>
</dbReference>
<dbReference type="Gene3D" id="3.40.720.10">
    <property type="entry name" value="Alkaline Phosphatase, subunit A"/>
    <property type="match status" value="1"/>
</dbReference>
<dbReference type="Proteomes" id="UP000198901">
    <property type="component" value="Unassembled WGS sequence"/>
</dbReference>
<proteinExistence type="inferred from homology"/>
<keyword evidence="7" id="KW-1185">Reference proteome</keyword>
<dbReference type="RefSeq" id="WP_093198425.1">
    <property type="nucleotide sequence ID" value="NZ_FNGS01000002.1"/>
</dbReference>
<dbReference type="CDD" id="cd16027">
    <property type="entry name" value="SGSH"/>
    <property type="match status" value="1"/>
</dbReference>
<sequence length="478" mass="53404">MKLLFLILSCLTAAIASAQHRPNIVLIIGDDISPEDLGCYGNKRIRTPNLDRLAREGLQFSRFFVTSSSCSPSRTSLLTGRYPHNTGAAELHTPLPAYLTYFPEVLKKEGYYTALLGKWHEGPETKRAYDLLKAGEKENGSGGEDQWLATLRYRPKDKPFFFWLAPFDAHRDWSADPSTRPHDPDKDVAVPETLVDAPGTREDLAAYYNEIGRLDHHLGDFMAELNRQGIADNTLVIFLADNARPFPGSKTRLTDRGLRSPLLMRWPKGIPKHGKTDALVSSIDLAPTLTALAGAPAPASFQGKSFAPLLTKPGGTFRRCVFGEHNWHDYEAWERSVRTGDFLYILNLRPDLDNGGPIDANQSPAAHDLKAAKAEHHLSDLQNDVFLKPRAKEEFYDLKKDPGQRRNLVLEEAYASKLREARLLLRNWQEETGDTAPANLTPDWYDRETGKPTAKKGQRGEMPGASRNAGKINRPGPF</sequence>
<dbReference type="AlphaFoldDB" id="A0A1G9K9D4"/>
<evidence type="ECO:0000313" key="6">
    <source>
        <dbReference type="EMBL" id="SDL46239.1"/>
    </source>
</evidence>
<evidence type="ECO:0000256" key="3">
    <source>
        <dbReference type="SAM" id="MobiDB-lite"/>
    </source>
</evidence>
<dbReference type="OrthoDB" id="975025at2"/>
<dbReference type="STRING" id="563176.SAMN04488090_0929"/>
<dbReference type="InterPro" id="IPR000917">
    <property type="entry name" value="Sulfatase_N"/>
</dbReference>
<name>A0A1G9K9D4_9BACT</name>
<accession>A0A1G9K9D4</accession>
<organism evidence="6 7">
    <name type="scientific">Siphonobacter aquaeclarae</name>
    <dbReference type="NCBI Taxonomy" id="563176"/>
    <lineage>
        <taxon>Bacteria</taxon>
        <taxon>Pseudomonadati</taxon>
        <taxon>Bacteroidota</taxon>
        <taxon>Cytophagia</taxon>
        <taxon>Cytophagales</taxon>
        <taxon>Cytophagaceae</taxon>
        <taxon>Siphonobacter</taxon>
    </lineage>
</organism>
<keyword evidence="2" id="KW-0378">Hydrolase</keyword>
<dbReference type="EMBL" id="FNGS01000002">
    <property type="protein sequence ID" value="SDL46239.1"/>
    <property type="molecule type" value="Genomic_DNA"/>
</dbReference>